<gene>
    <name evidence="2" type="ORF">K0M31_016634</name>
</gene>
<protein>
    <submittedName>
        <fullName evidence="2">Uncharacterized protein</fullName>
    </submittedName>
</protein>
<name>A0AA40KES4_9HYME</name>
<evidence type="ECO:0000313" key="3">
    <source>
        <dbReference type="Proteomes" id="UP001177670"/>
    </source>
</evidence>
<feature type="region of interest" description="Disordered" evidence="1">
    <location>
        <begin position="54"/>
        <end position="74"/>
    </location>
</feature>
<evidence type="ECO:0000256" key="1">
    <source>
        <dbReference type="SAM" id="MobiDB-lite"/>
    </source>
</evidence>
<dbReference type="Proteomes" id="UP001177670">
    <property type="component" value="Unassembled WGS sequence"/>
</dbReference>
<evidence type="ECO:0000313" key="2">
    <source>
        <dbReference type="EMBL" id="KAK1117430.1"/>
    </source>
</evidence>
<dbReference type="EMBL" id="JAHYIQ010000051">
    <property type="protein sequence ID" value="KAK1117430.1"/>
    <property type="molecule type" value="Genomic_DNA"/>
</dbReference>
<proteinExistence type="predicted"/>
<keyword evidence="3" id="KW-1185">Reference proteome</keyword>
<accession>A0AA40KES4</accession>
<reference evidence="2" key="1">
    <citation type="submission" date="2021-10" db="EMBL/GenBank/DDBJ databases">
        <title>Melipona bicolor Genome sequencing and assembly.</title>
        <authorList>
            <person name="Araujo N.S."/>
            <person name="Arias M.C."/>
        </authorList>
    </citation>
    <scope>NUCLEOTIDE SEQUENCE</scope>
    <source>
        <strain evidence="2">USP_2M_L1-L4_2017</strain>
        <tissue evidence="2">Whole body</tissue>
    </source>
</reference>
<sequence>MTHDASAVAVVGYSVLYRTAKQQKRKDEGKGKGGGSCCGDVVDILARFASHCRGRSQEKSGPGYDDYADSSEAKRSVRVESCVRKHRSPIFDRSVEW</sequence>
<comment type="caution">
    <text evidence="2">The sequence shown here is derived from an EMBL/GenBank/DDBJ whole genome shotgun (WGS) entry which is preliminary data.</text>
</comment>
<dbReference type="AlphaFoldDB" id="A0AA40KES4"/>
<organism evidence="2 3">
    <name type="scientific">Melipona bicolor</name>
    <dbReference type="NCBI Taxonomy" id="60889"/>
    <lineage>
        <taxon>Eukaryota</taxon>
        <taxon>Metazoa</taxon>
        <taxon>Ecdysozoa</taxon>
        <taxon>Arthropoda</taxon>
        <taxon>Hexapoda</taxon>
        <taxon>Insecta</taxon>
        <taxon>Pterygota</taxon>
        <taxon>Neoptera</taxon>
        <taxon>Endopterygota</taxon>
        <taxon>Hymenoptera</taxon>
        <taxon>Apocrita</taxon>
        <taxon>Aculeata</taxon>
        <taxon>Apoidea</taxon>
        <taxon>Anthophila</taxon>
        <taxon>Apidae</taxon>
        <taxon>Melipona</taxon>
    </lineage>
</organism>